<accession>A0ABP6G6N3</accession>
<keyword evidence="4 9" id="KW-0808">Transferase</keyword>
<dbReference type="PANTHER" id="PTHR43442">
    <property type="entry name" value="GLUCONOKINASE-RELATED"/>
    <property type="match status" value="1"/>
</dbReference>
<dbReference type="Proteomes" id="UP001500886">
    <property type="component" value="Unassembled WGS sequence"/>
</dbReference>
<proteinExistence type="inferred from homology"/>
<name>A0ABP6G6N3_9ACTN</name>
<reference evidence="11" key="1">
    <citation type="journal article" date="2019" name="Int. J. Syst. Evol. Microbiol.">
        <title>The Global Catalogue of Microorganisms (GCM) 10K type strain sequencing project: providing services to taxonomists for standard genome sequencing and annotation.</title>
        <authorList>
            <consortium name="The Broad Institute Genomics Platform"/>
            <consortium name="The Broad Institute Genome Sequencing Center for Infectious Disease"/>
            <person name="Wu L."/>
            <person name="Ma J."/>
        </authorList>
    </citation>
    <scope>NUCLEOTIDE SEQUENCE [LARGE SCALE GENOMIC DNA]</scope>
    <source>
        <strain evidence="11">JCM 4542</strain>
    </source>
</reference>
<keyword evidence="5 9" id="KW-0547">Nucleotide-binding</keyword>
<gene>
    <name evidence="10" type="ORF">GCM10010315_29480</name>
</gene>
<evidence type="ECO:0000256" key="9">
    <source>
        <dbReference type="RuleBase" id="RU363066"/>
    </source>
</evidence>
<sequence>MTPTHNRTGGNGTRLLVVMGVSGAGKTTVGRLLAARLGPPYADADAFHPVANKERMAKGIPLDDAARAPWLAAIGAWLAQHAHTGGVVSCSALKRRYRERLLRDAPGAFFVHLDGSRELIHGRLAHRTGHFMPACMLGSQLADLEPLEPDEPGIVVPVERSPEQIVELILRRLPG</sequence>
<evidence type="ECO:0000256" key="5">
    <source>
        <dbReference type="ARBA" id="ARBA00022741"/>
    </source>
</evidence>
<dbReference type="RefSeq" id="WP_344435643.1">
    <property type="nucleotide sequence ID" value="NZ_BAAASL010000009.1"/>
</dbReference>
<evidence type="ECO:0000256" key="1">
    <source>
        <dbReference type="ARBA" id="ARBA00004761"/>
    </source>
</evidence>
<keyword evidence="11" id="KW-1185">Reference proteome</keyword>
<evidence type="ECO:0000313" key="10">
    <source>
        <dbReference type="EMBL" id="GAA2717071.1"/>
    </source>
</evidence>
<dbReference type="EC" id="2.7.1.12" evidence="3 9"/>
<dbReference type="SUPFAM" id="SSF52540">
    <property type="entry name" value="P-loop containing nucleoside triphosphate hydrolases"/>
    <property type="match status" value="1"/>
</dbReference>
<comment type="similarity">
    <text evidence="2 9">Belongs to the gluconokinase GntK/GntV family.</text>
</comment>
<comment type="caution">
    <text evidence="10">The sequence shown here is derived from an EMBL/GenBank/DDBJ whole genome shotgun (WGS) entry which is preliminary data.</text>
</comment>
<protein>
    <recommendedName>
        <fullName evidence="3 9">Gluconokinase</fullName>
        <ecNumber evidence="3 9">2.7.1.12</ecNumber>
    </recommendedName>
</protein>
<evidence type="ECO:0000256" key="6">
    <source>
        <dbReference type="ARBA" id="ARBA00022777"/>
    </source>
</evidence>
<evidence type="ECO:0000256" key="3">
    <source>
        <dbReference type="ARBA" id="ARBA00012054"/>
    </source>
</evidence>
<keyword evidence="6 9" id="KW-0418">Kinase</keyword>
<comment type="pathway">
    <text evidence="1">Carbohydrate acid metabolism.</text>
</comment>
<dbReference type="PANTHER" id="PTHR43442:SF3">
    <property type="entry name" value="GLUCONOKINASE-RELATED"/>
    <property type="match status" value="1"/>
</dbReference>
<dbReference type="InterPro" id="IPR031322">
    <property type="entry name" value="Shikimate/glucono_kinase"/>
</dbReference>
<dbReference type="CDD" id="cd02021">
    <property type="entry name" value="GntK"/>
    <property type="match status" value="1"/>
</dbReference>
<dbReference type="Gene3D" id="3.40.50.300">
    <property type="entry name" value="P-loop containing nucleotide triphosphate hydrolases"/>
    <property type="match status" value="1"/>
</dbReference>
<evidence type="ECO:0000313" key="11">
    <source>
        <dbReference type="Proteomes" id="UP001500886"/>
    </source>
</evidence>
<evidence type="ECO:0000256" key="7">
    <source>
        <dbReference type="ARBA" id="ARBA00022840"/>
    </source>
</evidence>
<organism evidence="10 11">
    <name type="scientific">Streptomyces luteosporeus</name>
    <dbReference type="NCBI Taxonomy" id="173856"/>
    <lineage>
        <taxon>Bacteria</taxon>
        <taxon>Bacillati</taxon>
        <taxon>Actinomycetota</taxon>
        <taxon>Actinomycetes</taxon>
        <taxon>Kitasatosporales</taxon>
        <taxon>Streptomycetaceae</taxon>
        <taxon>Streptomyces</taxon>
    </lineage>
</organism>
<keyword evidence="7 9" id="KW-0067">ATP-binding</keyword>
<comment type="catalytic activity">
    <reaction evidence="8 9">
        <text>D-gluconate + ATP = 6-phospho-D-gluconate + ADP + H(+)</text>
        <dbReference type="Rhea" id="RHEA:19433"/>
        <dbReference type="ChEBI" id="CHEBI:15378"/>
        <dbReference type="ChEBI" id="CHEBI:18391"/>
        <dbReference type="ChEBI" id="CHEBI:30616"/>
        <dbReference type="ChEBI" id="CHEBI:58759"/>
        <dbReference type="ChEBI" id="CHEBI:456216"/>
        <dbReference type="EC" id="2.7.1.12"/>
    </reaction>
</comment>
<dbReference type="NCBIfam" id="TIGR01313">
    <property type="entry name" value="therm_gnt_kin"/>
    <property type="match status" value="1"/>
</dbReference>
<dbReference type="InterPro" id="IPR027417">
    <property type="entry name" value="P-loop_NTPase"/>
</dbReference>
<evidence type="ECO:0000256" key="8">
    <source>
        <dbReference type="ARBA" id="ARBA00048090"/>
    </source>
</evidence>
<dbReference type="EMBL" id="BAAASL010000009">
    <property type="protein sequence ID" value="GAA2717071.1"/>
    <property type="molecule type" value="Genomic_DNA"/>
</dbReference>
<dbReference type="InterPro" id="IPR006001">
    <property type="entry name" value="Therm_gnt_kin"/>
</dbReference>
<evidence type="ECO:0000256" key="2">
    <source>
        <dbReference type="ARBA" id="ARBA00008420"/>
    </source>
</evidence>
<dbReference type="Pfam" id="PF01202">
    <property type="entry name" value="SKI"/>
    <property type="match status" value="1"/>
</dbReference>
<evidence type="ECO:0000256" key="4">
    <source>
        <dbReference type="ARBA" id="ARBA00022679"/>
    </source>
</evidence>